<evidence type="ECO:0000256" key="9">
    <source>
        <dbReference type="ARBA" id="ARBA00022989"/>
    </source>
</evidence>
<dbReference type="CDD" id="cd07340">
    <property type="entry name" value="M48B_Htpx_like"/>
    <property type="match status" value="1"/>
</dbReference>
<feature type="active site" evidence="12">
    <location>
        <position position="164"/>
    </location>
</feature>
<keyword evidence="5 12" id="KW-0812">Transmembrane</keyword>
<name>A0ABW4DNW5_9LACO</name>
<dbReference type="Gene3D" id="3.30.2010.10">
    <property type="entry name" value="Metalloproteases ('zincins'), catalytic domain"/>
    <property type="match status" value="1"/>
</dbReference>
<keyword evidence="4 12" id="KW-0645">Protease</keyword>
<evidence type="ECO:0000256" key="10">
    <source>
        <dbReference type="ARBA" id="ARBA00023049"/>
    </source>
</evidence>
<evidence type="ECO:0000256" key="7">
    <source>
        <dbReference type="ARBA" id="ARBA00022801"/>
    </source>
</evidence>
<evidence type="ECO:0000313" key="15">
    <source>
        <dbReference type="Proteomes" id="UP001597244"/>
    </source>
</evidence>
<keyword evidence="11 12" id="KW-0472">Membrane</keyword>
<sequence length="344" mass="38180">MNKRLDTLEAQVQSNKKRSVFAIAAFIALINVIFVVLVLVFYRPDTNSAQSANQPWFWLLVLEGILVVYVAFQYWRNGRNLLSMNKGQEISEDTTDPDQKRVYNIVTEMSLAAGLPMPKVYLVPDPSPNAFATGMSPEKASVAVTQGLLNIMDREELEGVIGHEMSHIKNYDIRVTTLSIALVGFITILGYGLLRVGQTIMYSSGGRRSRDDKDENSTQLIGLAMLLVGGLIIIVGIPLSYLLQKFLSRKREALADVSGAELTGNPVGLIKAFRKLQNPQPAAKVLSPNTSQLCLVEPLFGKKQSRSWWSRMMDDHPPLEERIKNLQLVMGEQPDSDLDSGSES</sequence>
<accession>A0ABW4DNW5</accession>
<reference evidence="15" key="1">
    <citation type="journal article" date="2019" name="Int. J. Syst. Evol. Microbiol.">
        <title>The Global Catalogue of Microorganisms (GCM) 10K type strain sequencing project: providing services to taxonomists for standard genome sequencing and annotation.</title>
        <authorList>
            <consortium name="The Broad Institute Genomics Platform"/>
            <consortium name="The Broad Institute Genome Sequencing Center for Infectious Disease"/>
            <person name="Wu L."/>
            <person name="Ma J."/>
        </authorList>
    </citation>
    <scope>NUCLEOTIDE SEQUENCE [LARGE SCALE GENOMIC DNA]</scope>
    <source>
        <strain evidence="15">CCM 8951</strain>
    </source>
</reference>
<dbReference type="EMBL" id="JBHTOF010000034">
    <property type="protein sequence ID" value="MFD1465523.1"/>
    <property type="molecule type" value="Genomic_DNA"/>
</dbReference>
<comment type="subcellular location">
    <subcellularLocation>
        <location evidence="1 12">Cell membrane</location>
        <topology evidence="1 12">Multi-pass membrane protein</topology>
    </subcellularLocation>
</comment>
<dbReference type="Pfam" id="PF01435">
    <property type="entry name" value="Peptidase_M48"/>
    <property type="match status" value="1"/>
</dbReference>
<evidence type="ECO:0000313" key="14">
    <source>
        <dbReference type="EMBL" id="MFD1465523.1"/>
    </source>
</evidence>
<dbReference type="HAMAP" id="MF_00188">
    <property type="entry name" value="Pept_M48_protease_HtpX"/>
    <property type="match status" value="1"/>
</dbReference>
<comment type="cofactor">
    <cofactor evidence="12">
        <name>Zn(2+)</name>
        <dbReference type="ChEBI" id="CHEBI:29105"/>
    </cofactor>
    <text evidence="12">Binds 1 zinc ion per subunit.</text>
</comment>
<evidence type="ECO:0000256" key="3">
    <source>
        <dbReference type="ARBA" id="ARBA00022475"/>
    </source>
</evidence>
<dbReference type="InterPro" id="IPR022919">
    <property type="entry name" value="Pept_M48_protease_HtpX"/>
</dbReference>
<feature type="binding site" evidence="12">
    <location>
        <position position="252"/>
    </location>
    <ligand>
        <name>Zn(2+)</name>
        <dbReference type="ChEBI" id="CHEBI:29105"/>
        <note>catalytic</note>
    </ligand>
</feature>
<evidence type="ECO:0000256" key="4">
    <source>
        <dbReference type="ARBA" id="ARBA00022670"/>
    </source>
</evidence>
<dbReference type="RefSeq" id="WP_125576526.1">
    <property type="nucleotide sequence ID" value="NZ_JBHTOF010000034.1"/>
</dbReference>
<comment type="similarity">
    <text evidence="2 12">Belongs to the peptidase M48B family.</text>
</comment>
<dbReference type="Proteomes" id="UP001597244">
    <property type="component" value="Unassembled WGS sequence"/>
</dbReference>
<feature type="domain" description="Peptidase M48" evidence="13">
    <location>
        <begin position="99"/>
        <end position="327"/>
    </location>
</feature>
<keyword evidence="8 12" id="KW-0862">Zinc</keyword>
<feature type="transmembrane region" description="Helical" evidence="12">
    <location>
        <begin position="220"/>
        <end position="243"/>
    </location>
</feature>
<feature type="transmembrane region" description="Helical" evidence="12">
    <location>
        <begin position="175"/>
        <end position="194"/>
    </location>
</feature>
<dbReference type="EC" id="3.4.24.-" evidence="12"/>
<feature type="binding site" evidence="12">
    <location>
        <position position="167"/>
    </location>
    <ligand>
        <name>Zn(2+)</name>
        <dbReference type="ChEBI" id="CHEBI:29105"/>
        <note>catalytic</note>
    </ligand>
</feature>
<proteinExistence type="inferred from homology"/>
<keyword evidence="3 12" id="KW-1003">Cell membrane</keyword>
<evidence type="ECO:0000256" key="2">
    <source>
        <dbReference type="ARBA" id="ARBA00009779"/>
    </source>
</evidence>
<keyword evidence="9 12" id="KW-1133">Transmembrane helix</keyword>
<organism evidence="14 15">
    <name type="scientific">Lapidilactobacillus mulanensis</name>
    <dbReference type="NCBI Taxonomy" id="2485999"/>
    <lineage>
        <taxon>Bacteria</taxon>
        <taxon>Bacillati</taxon>
        <taxon>Bacillota</taxon>
        <taxon>Bacilli</taxon>
        <taxon>Lactobacillales</taxon>
        <taxon>Lactobacillaceae</taxon>
        <taxon>Lapidilactobacillus</taxon>
    </lineage>
</organism>
<evidence type="ECO:0000256" key="6">
    <source>
        <dbReference type="ARBA" id="ARBA00022723"/>
    </source>
</evidence>
<keyword evidence="6 12" id="KW-0479">Metal-binding</keyword>
<evidence type="ECO:0000259" key="13">
    <source>
        <dbReference type="Pfam" id="PF01435"/>
    </source>
</evidence>
<dbReference type="InterPro" id="IPR050083">
    <property type="entry name" value="HtpX_protease"/>
</dbReference>
<feature type="transmembrane region" description="Helical" evidence="12">
    <location>
        <begin position="55"/>
        <end position="75"/>
    </location>
</feature>
<keyword evidence="10 12" id="KW-0482">Metalloprotease</keyword>
<keyword evidence="7 12" id="KW-0378">Hydrolase</keyword>
<feature type="binding site" evidence="12">
    <location>
        <position position="163"/>
    </location>
    <ligand>
        <name>Zn(2+)</name>
        <dbReference type="ChEBI" id="CHEBI:29105"/>
        <note>catalytic</note>
    </ligand>
</feature>
<dbReference type="InterPro" id="IPR001915">
    <property type="entry name" value="Peptidase_M48"/>
</dbReference>
<gene>
    <name evidence="12" type="primary">htpX</name>
    <name evidence="14" type="ORF">ACFQ4L_05370</name>
</gene>
<evidence type="ECO:0000256" key="1">
    <source>
        <dbReference type="ARBA" id="ARBA00004651"/>
    </source>
</evidence>
<evidence type="ECO:0000256" key="12">
    <source>
        <dbReference type="HAMAP-Rule" id="MF_00188"/>
    </source>
</evidence>
<evidence type="ECO:0000256" key="8">
    <source>
        <dbReference type="ARBA" id="ARBA00022833"/>
    </source>
</evidence>
<evidence type="ECO:0000256" key="5">
    <source>
        <dbReference type="ARBA" id="ARBA00022692"/>
    </source>
</evidence>
<feature type="transmembrane region" description="Helical" evidence="12">
    <location>
        <begin position="20"/>
        <end position="43"/>
    </location>
</feature>
<protein>
    <recommendedName>
        <fullName evidence="12">Protease HtpX homolog</fullName>
        <ecNumber evidence="12">3.4.24.-</ecNumber>
    </recommendedName>
</protein>
<keyword evidence="15" id="KW-1185">Reference proteome</keyword>
<evidence type="ECO:0000256" key="11">
    <source>
        <dbReference type="ARBA" id="ARBA00023136"/>
    </source>
</evidence>
<dbReference type="PANTHER" id="PTHR43221">
    <property type="entry name" value="PROTEASE HTPX"/>
    <property type="match status" value="1"/>
</dbReference>
<dbReference type="PANTHER" id="PTHR43221:SF1">
    <property type="entry name" value="PROTEASE HTPX"/>
    <property type="match status" value="1"/>
</dbReference>
<comment type="caution">
    <text evidence="14">The sequence shown here is derived from an EMBL/GenBank/DDBJ whole genome shotgun (WGS) entry which is preliminary data.</text>
</comment>